<evidence type="ECO:0000313" key="6">
    <source>
        <dbReference type="Proteomes" id="UP000635726"/>
    </source>
</evidence>
<dbReference type="PANTHER" id="PTHR30404">
    <property type="entry name" value="N-ACETYLMURAMOYL-L-ALANINE AMIDASE"/>
    <property type="match status" value="1"/>
</dbReference>
<evidence type="ECO:0000259" key="4">
    <source>
        <dbReference type="SMART" id="SM00646"/>
    </source>
</evidence>
<comment type="caution">
    <text evidence="5">The sequence shown here is derived from an EMBL/GenBank/DDBJ whole genome shotgun (WGS) entry which is preliminary data.</text>
</comment>
<gene>
    <name evidence="5" type="ORF">GCM10008939_16570</name>
</gene>
<dbReference type="GO" id="GO:0008745">
    <property type="term" value="F:N-acetylmuramoyl-L-alanine amidase activity"/>
    <property type="evidence" value="ECO:0007669"/>
    <property type="project" value="InterPro"/>
</dbReference>
<dbReference type="Pfam" id="PF01520">
    <property type="entry name" value="Amidase_3"/>
    <property type="match status" value="1"/>
</dbReference>
<evidence type="ECO:0000256" key="1">
    <source>
        <dbReference type="ARBA" id="ARBA00022801"/>
    </source>
</evidence>
<organism evidence="5 6">
    <name type="scientific">Deinococcus aquiradiocola</name>
    <dbReference type="NCBI Taxonomy" id="393059"/>
    <lineage>
        <taxon>Bacteria</taxon>
        <taxon>Thermotogati</taxon>
        <taxon>Deinococcota</taxon>
        <taxon>Deinococci</taxon>
        <taxon>Deinococcales</taxon>
        <taxon>Deinococcaceae</taxon>
        <taxon>Deinococcus</taxon>
    </lineage>
</organism>
<keyword evidence="6" id="KW-1185">Reference proteome</keyword>
<dbReference type="Proteomes" id="UP000635726">
    <property type="component" value="Unassembled WGS sequence"/>
</dbReference>
<name>A0A917PEF2_9DEIO</name>
<proteinExistence type="predicted"/>
<dbReference type="InterPro" id="IPR002508">
    <property type="entry name" value="MurNAc-LAA_cat"/>
</dbReference>
<dbReference type="EMBL" id="BMOE01000004">
    <property type="protein sequence ID" value="GGJ72874.1"/>
    <property type="molecule type" value="Genomic_DNA"/>
</dbReference>
<feature type="region of interest" description="Disordered" evidence="2">
    <location>
        <begin position="39"/>
        <end position="64"/>
    </location>
</feature>
<dbReference type="RefSeq" id="WP_188962176.1">
    <property type="nucleotide sequence ID" value="NZ_BMOE01000004.1"/>
</dbReference>
<dbReference type="AlphaFoldDB" id="A0A917PEF2"/>
<dbReference type="GO" id="GO:0030288">
    <property type="term" value="C:outer membrane-bounded periplasmic space"/>
    <property type="evidence" value="ECO:0007669"/>
    <property type="project" value="TreeGrafter"/>
</dbReference>
<dbReference type="InterPro" id="IPR050695">
    <property type="entry name" value="N-acetylmuramoyl_amidase_3"/>
</dbReference>
<feature type="signal peptide" evidence="3">
    <location>
        <begin position="1"/>
        <end position="33"/>
    </location>
</feature>
<evidence type="ECO:0000313" key="5">
    <source>
        <dbReference type="EMBL" id="GGJ72874.1"/>
    </source>
</evidence>
<evidence type="ECO:0000256" key="2">
    <source>
        <dbReference type="SAM" id="MobiDB-lite"/>
    </source>
</evidence>
<feature type="region of interest" description="Disordered" evidence="2">
    <location>
        <begin position="210"/>
        <end position="279"/>
    </location>
</feature>
<reference evidence="5" key="1">
    <citation type="journal article" date="2014" name="Int. J. Syst. Evol. Microbiol.">
        <title>Complete genome sequence of Corynebacterium casei LMG S-19264T (=DSM 44701T), isolated from a smear-ripened cheese.</title>
        <authorList>
            <consortium name="US DOE Joint Genome Institute (JGI-PGF)"/>
            <person name="Walter F."/>
            <person name="Albersmeier A."/>
            <person name="Kalinowski J."/>
            <person name="Ruckert C."/>
        </authorList>
    </citation>
    <scope>NUCLEOTIDE SEQUENCE</scope>
    <source>
        <strain evidence="5">JCM 14371</strain>
    </source>
</reference>
<feature type="compositionally biased region" description="Polar residues" evidence="2">
    <location>
        <begin position="252"/>
        <end position="263"/>
    </location>
</feature>
<evidence type="ECO:0000256" key="3">
    <source>
        <dbReference type="SAM" id="SignalP"/>
    </source>
</evidence>
<dbReference type="PANTHER" id="PTHR30404:SF0">
    <property type="entry name" value="N-ACETYLMURAMOYL-L-ALANINE AMIDASE AMIC"/>
    <property type="match status" value="1"/>
</dbReference>
<feature type="compositionally biased region" description="Low complexity" evidence="2">
    <location>
        <begin position="52"/>
        <end position="64"/>
    </location>
</feature>
<sequence>MASLPASRDASSGLRSCTLALLTALTFGSGAHAAAPDPFLRSGPVAQPPTLSGPATPGSAAPAPAPVTTAAPVLAGPPVQAFGVPRFSSTGGNTRVVFDLPAGLRYSLTPTFSGLRLDVNAQPGVRVQAQHVPAPGAAVSDYSLTLGSDGSSQLLLQTPFPLGSTQGWTASETTIATGGRVLILNFGAALGGGAEPSVRGTVLAVAPPAMPGSPSATAGAPVPTADQLPPGDTASALGSNALPTPTPALPGSSDSSRLTSGTVPGTPAGPATLGAPRIGKNPGLTRVVLELPPAATFRVTPLPLGLRIDLSGVSAGQLTSAPNLTPEVRGWSVAPNLTGASLTLLTSSPITLRSGWRDVLLPPADGSQLARLAIDVSPALADTSPLGPLALAPLRSARPAMLAFSGTPNRPRVVLDPGHGGSDPGAIGQIVEKEVTLDVARRVRADLAQAGIDVIMTRDSDTALAADKTTDLGMRAALGTTTGAQMFVSIHVNSTEAASALRGYGIETWWNNNHPNSQALAQSIQQDAVASTAAYSRGLKNVHTLAVLRLSRIPAALVEIGYTSHPIDGQNLKDSNYLDRVAFGVASGIRDALQAGIGTTWR</sequence>
<protein>
    <submittedName>
        <fullName evidence="5">N-acetylmuramoyl-L-alanine amidase</fullName>
    </submittedName>
</protein>
<accession>A0A917PEF2</accession>
<dbReference type="SUPFAM" id="SSF53187">
    <property type="entry name" value="Zn-dependent exopeptidases"/>
    <property type="match status" value="1"/>
</dbReference>
<feature type="chain" id="PRO_5036872398" evidence="3">
    <location>
        <begin position="34"/>
        <end position="602"/>
    </location>
</feature>
<dbReference type="Gene3D" id="3.40.630.40">
    <property type="entry name" value="Zn-dependent exopeptidases"/>
    <property type="match status" value="1"/>
</dbReference>
<dbReference type="GO" id="GO:0009253">
    <property type="term" value="P:peptidoglycan catabolic process"/>
    <property type="evidence" value="ECO:0007669"/>
    <property type="project" value="InterPro"/>
</dbReference>
<keyword evidence="1" id="KW-0378">Hydrolase</keyword>
<feature type="domain" description="MurNAc-LAA" evidence="4">
    <location>
        <begin position="476"/>
        <end position="590"/>
    </location>
</feature>
<keyword evidence="3" id="KW-0732">Signal</keyword>
<reference evidence="5" key="2">
    <citation type="submission" date="2020-09" db="EMBL/GenBank/DDBJ databases">
        <authorList>
            <person name="Sun Q."/>
            <person name="Ohkuma M."/>
        </authorList>
    </citation>
    <scope>NUCLEOTIDE SEQUENCE</scope>
    <source>
        <strain evidence="5">JCM 14371</strain>
    </source>
</reference>
<dbReference type="SMART" id="SM00646">
    <property type="entry name" value="Ami_3"/>
    <property type="match status" value="1"/>
</dbReference>
<dbReference type="CDD" id="cd02696">
    <property type="entry name" value="MurNAc-LAA"/>
    <property type="match status" value="1"/>
</dbReference>